<name>A0A3N0Y6M6_ANAGA</name>
<evidence type="ECO:0000256" key="3">
    <source>
        <dbReference type="ARBA" id="ARBA00022692"/>
    </source>
</evidence>
<protein>
    <submittedName>
        <fullName evidence="8">Synapse differentiation-inducing gene protein 1-like</fullName>
    </submittedName>
</protein>
<dbReference type="Proteomes" id="UP000281406">
    <property type="component" value="Unassembled WGS sequence"/>
</dbReference>
<feature type="region of interest" description="Disordered" evidence="6">
    <location>
        <begin position="240"/>
        <end position="281"/>
    </location>
</feature>
<feature type="compositionally biased region" description="Polar residues" evidence="6">
    <location>
        <begin position="1"/>
        <end position="10"/>
    </location>
</feature>
<proteinExistence type="inferred from homology"/>
<evidence type="ECO:0000256" key="5">
    <source>
        <dbReference type="ARBA" id="ARBA00023136"/>
    </source>
</evidence>
<evidence type="ECO:0000256" key="2">
    <source>
        <dbReference type="ARBA" id="ARBA00006843"/>
    </source>
</evidence>
<keyword evidence="9" id="KW-1185">Reference proteome</keyword>
<dbReference type="InterPro" id="IPR007593">
    <property type="entry name" value="CD225/Dispanin_fam"/>
</dbReference>
<feature type="transmembrane region" description="Helical" evidence="7">
    <location>
        <begin position="83"/>
        <end position="107"/>
    </location>
</feature>
<gene>
    <name evidence="8" type="ORF">DPX16_6816</name>
</gene>
<keyword evidence="4 7" id="KW-1133">Transmembrane helix</keyword>
<evidence type="ECO:0000313" key="9">
    <source>
        <dbReference type="Proteomes" id="UP000281406"/>
    </source>
</evidence>
<dbReference type="GO" id="GO:0016020">
    <property type="term" value="C:membrane"/>
    <property type="evidence" value="ECO:0007669"/>
    <property type="project" value="UniProtKB-SubCell"/>
</dbReference>
<comment type="subcellular location">
    <subcellularLocation>
        <location evidence="1">Membrane</location>
    </subcellularLocation>
</comment>
<dbReference type="AlphaFoldDB" id="A0A3N0Y6M6"/>
<dbReference type="Pfam" id="PF04505">
    <property type="entry name" value="CD225"/>
    <property type="match status" value="1"/>
</dbReference>
<dbReference type="PANTHER" id="PTHR14948">
    <property type="entry name" value="NG5"/>
    <property type="match status" value="1"/>
</dbReference>
<organism evidence="8 9">
    <name type="scientific">Anabarilius grahami</name>
    <name type="common">Kanglang fish</name>
    <name type="synonym">Barilius grahami</name>
    <dbReference type="NCBI Taxonomy" id="495550"/>
    <lineage>
        <taxon>Eukaryota</taxon>
        <taxon>Metazoa</taxon>
        <taxon>Chordata</taxon>
        <taxon>Craniata</taxon>
        <taxon>Vertebrata</taxon>
        <taxon>Euteleostomi</taxon>
        <taxon>Actinopterygii</taxon>
        <taxon>Neopterygii</taxon>
        <taxon>Teleostei</taxon>
        <taxon>Ostariophysi</taxon>
        <taxon>Cypriniformes</taxon>
        <taxon>Xenocyprididae</taxon>
        <taxon>Xenocypridinae</taxon>
        <taxon>Xenocypridinae incertae sedis</taxon>
        <taxon>Anabarilius</taxon>
    </lineage>
</organism>
<evidence type="ECO:0000256" key="1">
    <source>
        <dbReference type="ARBA" id="ARBA00004370"/>
    </source>
</evidence>
<evidence type="ECO:0000256" key="7">
    <source>
        <dbReference type="SAM" id="Phobius"/>
    </source>
</evidence>
<comment type="similarity">
    <text evidence="2">Belongs to the CD225/Dispanin family.</text>
</comment>
<evidence type="ECO:0000313" key="8">
    <source>
        <dbReference type="EMBL" id="ROL41418.1"/>
    </source>
</evidence>
<keyword evidence="3 7" id="KW-0812">Transmembrane</keyword>
<dbReference type="OrthoDB" id="6083617at2759"/>
<keyword evidence="5 7" id="KW-0472">Membrane</keyword>
<sequence>MEPQENWNTSEKSKLLQPGPPPYQDHSGYPPPGSFPSTSGYQAQQYGASGPYGQGPYPGHPAVTVQPAVYLTNIPLAYPLPDYLGYSIFTMLCCCLPLGIVALIYSINTRNANMSGQQQIAENNSKMALTVNHIALGIGLALFVVYIVCVIVVSVNAVMPRPGAAVPRDPHPKIFRSGVPRQLPGQSAECFLLQRPRHRNKGSPVQCGSSKGDFAEYVEWMLVNCDSPLTVSLAEEVTSPAHPEFSLPSPNDTDNEPEPTADGGIQPAVRNEPELTKRGPSFPSSQIWSLNDCLTSVPSQPPSPASSPDVIHLTSHRRLPLAPQFLLSPLWCGSTLGQPFNSAVWMPGPLSSTSCLRPSRSTSARRPDSSAMAPRLCLGPSAIQVHRAPSNLWLHLGRMSPRLRHGLASHLLCAVSRLRPLAPPQGIVATPPYMV</sequence>
<dbReference type="EMBL" id="RJVU01051648">
    <property type="protein sequence ID" value="ROL41418.1"/>
    <property type="molecule type" value="Genomic_DNA"/>
</dbReference>
<accession>A0A3N0Y6M6</accession>
<feature type="compositionally biased region" description="Pro residues" evidence="6">
    <location>
        <begin position="18"/>
        <end position="34"/>
    </location>
</feature>
<reference evidence="8 9" key="1">
    <citation type="submission" date="2018-10" db="EMBL/GenBank/DDBJ databases">
        <title>Genome assembly for a Yunnan-Guizhou Plateau 3E fish, Anabarilius grahami (Regan), and its evolutionary and genetic applications.</title>
        <authorList>
            <person name="Jiang W."/>
        </authorList>
    </citation>
    <scope>NUCLEOTIDE SEQUENCE [LARGE SCALE GENOMIC DNA]</scope>
    <source>
        <strain evidence="8">AG-KIZ</strain>
        <tissue evidence="8">Muscle</tissue>
    </source>
</reference>
<dbReference type="InterPro" id="IPR051423">
    <property type="entry name" value="CD225/Dispanin"/>
</dbReference>
<feature type="transmembrane region" description="Helical" evidence="7">
    <location>
        <begin position="128"/>
        <end position="153"/>
    </location>
</feature>
<comment type="caution">
    <text evidence="8">The sequence shown here is derived from an EMBL/GenBank/DDBJ whole genome shotgun (WGS) entry which is preliminary data.</text>
</comment>
<dbReference type="PANTHER" id="PTHR14948:SF46">
    <property type="entry name" value="DISPANIN SUBFAMILY A MEMBER 2B-LIKE-RELATED"/>
    <property type="match status" value="1"/>
</dbReference>
<feature type="region of interest" description="Disordered" evidence="6">
    <location>
        <begin position="1"/>
        <end position="37"/>
    </location>
</feature>
<evidence type="ECO:0000256" key="4">
    <source>
        <dbReference type="ARBA" id="ARBA00022989"/>
    </source>
</evidence>
<evidence type="ECO:0000256" key="6">
    <source>
        <dbReference type="SAM" id="MobiDB-lite"/>
    </source>
</evidence>